<evidence type="ECO:0000313" key="13">
    <source>
        <dbReference type="EnsemblMetazoa" id="MESCA004594-PA"/>
    </source>
</evidence>
<protein>
    <recommendedName>
        <fullName evidence="12">C2H2-type domain-containing protein</fullName>
    </recommendedName>
</protein>
<dbReference type="GO" id="GO:0008270">
    <property type="term" value="F:zinc ion binding"/>
    <property type="evidence" value="ECO:0007669"/>
    <property type="project" value="UniProtKB-KW"/>
</dbReference>
<dbReference type="HOGENOM" id="CLU_002678_2_1_1"/>
<comment type="similarity">
    <text evidence="2">Belongs to the krueppel C2H2-type zinc-finger protein family.</text>
</comment>
<keyword evidence="10" id="KW-0539">Nucleus</keyword>
<dbReference type="EnsemblMetazoa" id="MESCA004594-RA">
    <property type="protein sequence ID" value="MESCA004594-PA"/>
    <property type="gene ID" value="MESCA004594"/>
</dbReference>
<dbReference type="GO" id="GO:0005634">
    <property type="term" value="C:nucleus"/>
    <property type="evidence" value="ECO:0007669"/>
    <property type="project" value="UniProtKB-SubCell"/>
</dbReference>
<dbReference type="GO" id="GO:0000122">
    <property type="term" value="P:negative regulation of transcription by RNA polymerase II"/>
    <property type="evidence" value="ECO:0007669"/>
    <property type="project" value="UniProtKB-ARBA"/>
</dbReference>
<keyword evidence="14" id="KW-1185">Reference proteome</keyword>
<dbReference type="EMBL" id="CAQQ02138152">
    <property type="status" value="NOT_ANNOTATED_CDS"/>
    <property type="molecule type" value="Genomic_DNA"/>
</dbReference>
<dbReference type="InterPro" id="IPR050331">
    <property type="entry name" value="Zinc_finger"/>
</dbReference>
<reference evidence="13" key="2">
    <citation type="submission" date="2015-06" db="UniProtKB">
        <authorList>
            <consortium name="EnsemblMetazoa"/>
        </authorList>
    </citation>
    <scope>IDENTIFICATION</scope>
</reference>
<dbReference type="STRING" id="36166.T1GM26"/>
<dbReference type="PROSITE" id="PS50157">
    <property type="entry name" value="ZINC_FINGER_C2H2_2"/>
    <property type="match status" value="5"/>
</dbReference>
<evidence type="ECO:0000256" key="4">
    <source>
        <dbReference type="ARBA" id="ARBA00022737"/>
    </source>
</evidence>
<evidence type="ECO:0000256" key="3">
    <source>
        <dbReference type="ARBA" id="ARBA00022723"/>
    </source>
</evidence>
<dbReference type="FunFam" id="3.30.160.60:FF:001465">
    <property type="entry name" value="Zinc finger protein 560"/>
    <property type="match status" value="1"/>
</dbReference>
<dbReference type="SUPFAM" id="SSF57667">
    <property type="entry name" value="beta-beta-alpha zinc fingers"/>
    <property type="match status" value="3"/>
</dbReference>
<evidence type="ECO:0000256" key="5">
    <source>
        <dbReference type="ARBA" id="ARBA00022771"/>
    </source>
</evidence>
<feature type="domain" description="C2H2-type" evidence="12">
    <location>
        <begin position="118"/>
        <end position="145"/>
    </location>
</feature>
<evidence type="ECO:0000256" key="8">
    <source>
        <dbReference type="ARBA" id="ARBA00023125"/>
    </source>
</evidence>
<dbReference type="InterPro" id="IPR013087">
    <property type="entry name" value="Znf_C2H2_type"/>
</dbReference>
<proteinExistence type="inferred from homology"/>
<evidence type="ECO:0000256" key="6">
    <source>
        <dbReference type="ARBA" id="ARBA00022833"/>
    </source>
</evidence>
<dbReference type="EMBL" id="CAQQ02138153">
    <property type="status" value="NOT_ANNOTATED_CDS"/>
    <property type="molecule type" value="Genomic_DNA"/>
</dbReference>
<feature type="domain" description="C2H2-type" evidence="12">
    <location>
        <begin position="146"/>
        <end position="174"/>
    </location>
</feature>
<sequence>NSKKIGVDSLPNCGWSFLFFPIRYLFSFEEVSHNEGGYYYSNEANWKSLLPRDSTNKRDTQICEICGQQFRFTCTLEEHIRKKHLNKKIFKCDVCGKDFMLNVELKKHYRTHTGQKPYNCRHCDKTFTDFSIRARHERIHTGERPYKCQDCGKSFSYIHVLNTHVLNVHRKEKNFKCDLCGVGFTRKNYLTRHKSIEHEKDAFPPLPLST</sequence>
<keyword evidence="8" id="KW-0238">DNA-binding</keyword>
<dbReference type="Proteomes" id="UP000015102">
    <property type="component" value="Unassembled WGS sequence"/>
</dbReference>
<organism evidence="13 14">
    <name type="scientific">Megaselia scalaris</name>
    <name type="common">Humpbacked fly</name>
    <name type="synonym">Phora scalaris</name>
    <dbReference type="NCBI Taxonomy" id="36166"/>
    <lineage>
        <taxon>Eukaryota</taxon>
        <taxon>Metazoa</taxon>
        <taxon>Ecdysozoa</taxon>
        <taxon>Arthropoda</taxon>
        <taxon>Hexapoda</taxon>
        <taxon>Insecta</taxon>
        <taxon>Pterygota</taxon>
        <taxon>Neoptera</taxon>
        <taxon>Endopterygota</taxon>
        <taxon>Diptera</taxon>
        <taxon>Brachycera</taxon>
        <taxon>Muscomorpha</taxon>
        <taxon>Platypezoidea</taxon>
        <taxon>Phoridae</taxon>
        <taxon>Megaseliini</taxon>
        <taxon>Megaselia</taxon>
    </lineage>
</organism>
<dbReference type="SMART" id="SM00355">
    <property type="entry name" value="ZnF_C2H2"/>
    <property type="match status" value="5"/>
</dbReference>
<dbReference type="AlphaFoldDB" id="T1GM26"/>
<reference evidence="14" key="1">
    <citation type="submission" date="2013-02" db="EMBL/GenBank/DDBJ databases">
        <authorList>
            <person name="Hughes D."/>
        </authorList>
    </citation>
    <scope>NUCLEOTIDE SEQUENCE</scope>
    <source>
        <strain>Durham</strain>
        <strain evidence="14">NC isolate 2 -- Noor lab</strain>
    </source>
</reference>
<dbReference type="FunFam" id="3.30.160.60:FF:001325">
    <property type="entry name" value="zinc finger protein 200"/>
    <property type="match status" value="1"/>
</dbReference>
<dbReference type="Gene3D" id="3.30.160.60">
    <property type="entry name" value="Classic Zinc Finger"/>
    <property type="match status" value="4"/>
</dbReference>
<feature type="domain" description="C2H2-type" evidence="12">
    <location>
        <begin position="175"/>
        <end position="203"/>
    </location>
</feature>
<evidence type="ECO:0000259" key="12">
    <source>
        <dbReference type="PROSITE" id="PS50157"/>
    </source>
</evidence>
<keyword evidence="6" id="KW-0862">Zinc</keyword>
<dbReference type="InterPro" id="IPR036236">
    <property type="entry name" value="Znf_C2H2_sf"/>
</dbReference>
<keyword evidence="4" id="KW-0677">Repeat</keyword>
<keyword evidence="7" id="KW-0805">Transcription regulation</keyword>
<dbReference type="OMA" id="CEQIFGH"/>
<keyword evidence="3" id="KW-0479">Metal-binding</keyword>
<dbReference type="Pfam" id="PF00096">
    <property type="entry name" value="zf-C2H2"/>
    <property type="match status" value="3"/>
</dbReference>
<evidence type="ECO:0000256" key="7">
    <source>
        <dbReference type="ARBA" id="ARBA00023015"/>
    </source>
</evidence>
<evidence type="ECO:0000256" key="10">
    <source>
        <dbReference type="ARBA" id="ARBA00023242"/>
    </source>
</evidence>
<dbReference type="GO" id="GO:0003690">
    <property type="term" value="F:double-stranded DNA binding"/>
    <property type="evidence" value="ECO:0007669"/>
    <property type="project" value="UniProtKB-ARBA"/>
</dbReference>
<dbReference type="PANTHER" id="PTHR16515">
    <property type="entry name" value="PR DOMAIN ZINC FINGER PROTEIN"/>
    <property type="match status" value="1"/>
</dbReference>
<evidence type="ECO:0000313" key="14">
    <source>
        <dbReference type="Proteomes" id="UP000015102"/>
    </source>
</evidence>
<accession>T1GM26</accession>
<dbReference type="FunFam" id="3.30.160.60:FF:001370">
    <property type="entry name" value="Zinc finger protein"/>
    <property type="match status" value="1"/>
</dbReference>
<evidence type="ECO:0000256" key="9">
    <source>
        <dbReference type="ARBA" id="ARBA00023163"/>
    </source>
</evidence>
<name>T1GM26_MEGSC</name>
<evidence type="ECO:0000256" key="11">
    <source>
        <dbReference type="PROSITE-ProRule" id="PRU00042"/>
    </source>
</evidence>
<dbReference type="PROSITE" id="PS00028">
    <property type="entry name" value="ZINC_FINGER_C2H2_1"/>
    <property type="match status" value="5"/>
</dbReference>
<comment type="subcellular location">
    <subcellularLocation>
        <location evidence="1">Nucleus</location>
    </subcellularLocation>
</comment>
<keyword evidence="9" id="KW-0804">Transcription</keyword>
<feature type="domain" description="C2H2-type" evidence="12">
    <location>
        <begin position="90"/>
        <end position="117"/>
    </location>
</feature>
<evidence type="ECO:0000256" key="2">
    <source>
        <dbReference type="ARBA" id="ARBA00006991"/>
    </source>
</evidence>
<evidence type="ECO:0000256" key="1">
    <source>
        <dbReference type="ARBA" id="ARBA00004123"/>
    </source>
</evidence>
<keyword evidence="5 11" id="KW-0863">Zinc-finger</keyword>
<dbReference type="FunFam" id="3.30.160.60:FF:000100">
    <property type="entry name" value="Zinc finger 45-like"/>
    <property type="match status" value="1"/>
</dbReference>
<dbReference type="PANTHER" id="PTHR16515:SF58">
    <property type="entry name" value="ZINC FINGER PROTEIN 22"/>
    <property type="match status" value="1"/>
</dbReference>
<feature type="domain" description="C2H2-type" evidence="12">
    <location>
        <begin position="61"/>
        <end position="89"/>
    </location>
</feature>